<dbReference type="CDD" id="cd14066">
    <property type="entry name" value="STKc_IRAK"/>
    <property type="match status" value="1"/>
</dbReference>
<reference evidence="8" key="2">
    <citation type="submission" date="2016-03" db="EMBL/GenBank/DDBJ databases">
        <title>Full-length assembly of Arabidopsis thaliana Ler reveals the complement of translocations and inversions.</title>
        <authorList>
            <person name="Zapata L."/>
            <person name="Schneeberger K."/>
            <person name="Ossowski S."/>
        </authorList>
    </citation>
    <scope>NUCLEOTIDE SEQUENCE [LARGE SCALE GENOMIC DNA]</scope>
    <source>
        <tissue evidence="8">Leaf</tissue>
    </source>
</reference>
<dbReference type="OrthoDB" id="4062651at2759"/>
<protein>
    <submittedName>
        <fullName evidence="7">(thale cress) hypothetical protein</fullName>
    </submittedName>
</protein>
<dbReference type="FunFam" id="1.10.510.10:FF:001078">
    <property type="entry name" value="Kinase family protein"/>
    <property type="match status" value="1"/>
</dbReference>
<dbReference type="SUPFAM" id="SSF56112">
    <property type="entry name" value="Protein kinase-like (PK-like)"/>
    <property type="match status" value="1"/>
</dbReference>
<dbReference type="PANTHER" id="PTHR47985:SF4">
    <property type="entry name" value="SERINE_THREONINE-PROTEIN KINASE PBL27"/>
    <property type="match status" value="1"/>
</dbReference>
<dbReference type="PROSITE" id="PS50011">
    <property type="entry name" value="PROTEIN_KINASE_DOM"/>
    <property type="match status" value="1"/>
</dbReference>
<evidence type="ECO:0000313" key="9">
    <source>
        <dbReference type="Proteomes" id="UP000078284"/>
    </source>
</evidence>
<dbReference type="Proteomes" id="UP000516314">
    <property type="component" value="Chromosome 5"/>
</dbReference>
<gene>
    <name evidence="8" type="ordered locus">AXX17_At5g59530</name>
    <name evidence="7" type="ORF">AT9943_LOCUS22655</name>
    <name evidence="6" type="ORF">C24_LOCUS26133</name>
</gene>
<evidence type="ECO:0000256" key="2">
    <source>
        <dbReference type="ARBA" id="ARBA00022527"/>
    </source>
</evidence>
<dbReference type="GO" id="GO:0005886">
    <property type="term" value="C:plasma membrane"/>
    <property type="evidence" value="ECO:0007669"/>
    <property type="project" value="UniProtKB-SubCell"/>
</dbReference>
<dbReference type="InterPro" id="IPR000719">
    <property type="entry name" value="Prot_kinase_dom"/>
</dbReference>
<evidence type="ECO:0000313" key="8">
    <source>
        <dbReference type="EMBL" id="OAO93107.1"/>
    </source>
</evidence>
<dbReference type="Proteomes" id="UP000434276">
    <property type="component" value="Unassembled WGS sequence"/>
</dbReference>
<dbReference type="Gene3D" id="1.10.510.10">
    <property type="entry name" value="Transferase(Phosphotransferase) domain 1"/>
    <property type="match status" value="1"/>
</dbReference>
<sequence>MKRFLCCLKGGSSSNAAQGNDENDEVDVERLFGNNERLNHLWRNHLRLPDDREVADPTAALLPVSPPLPDNCGESFLWRELVNGTINFRDEFYLGKGNFGEVHRCYFSRLNVDGAVKVQNPQNPTGHVEFLAEVTTLRATNHPNVIRLLGNCYGQRNRAIIYEFMANGDLERHIFAHKTMVEGPRPKGLTLPIRVLDWYTRMKIAVGVAKGLVYLHEELKVINRDVKAGNILLDADFVPKLTDFGLATKIVVDENGVEQQQRIIPMKASMGYIAPEGEISWLVSTKTDVYSYGAFLLVLFTGRKPFYSDNPAGKKNLTDWFLRVWDRIEDAPVKADVALGNRYSVEGLKKIFDTARMCIKAERLERPTMSEVEAMVLEAAAFPVQVPRQVTRRRSAST</sequence>
<dbReference type="EMBL" id="LUHQ01000005">
    <property type="protein sequence ID" value="OAO93107.1"/>
    <property type="molecule type" value="Genomic_DNA"/>
</dbReference>
<keyword evidence="2" id="KW-0418">Kinase</keyword>
<evidence type="ECO:0000313" key="6">
    <source>
        <dbReference type="EMBL" id="CAA0410998.1"/>
    </source>
</evidence>
<evidence type="ECO:0000313" key="7">
    <source>
        <dbReference type="EMBL" id="CAD5335399.1"/>
    </source>
</evidence>
<name>A0A178UIS3_ARATH</name>
<evidence type="ECO:0000313" key="11">
    <source>
        <dbReference type="Proteomes" id="UP000516314"/>
    </source>
</evidence>
<evidence type="ECO:0000256" key="1">
    <source>
        <dbReference type="ARBA" id="ARBA00004193"/>
    </source>
</evidence>
<keyword evidence="2" id="KW-0723">Serine/threonine-protein kinase</keyword>
<keyword evidence="4" id="KW-0449">Lipoprotein</keyword>
<organism evidence="8 9">
    <name type="scientific">Arabidopsis thaliana</name>
    <name type="common">Mouse-ear cress</name>
    <dbReference type="NCBI Taxonomy" id="3702"/>
    <lineage>
        <taxon>Eukaryota</taxon>
        <taxon>Viridiplantae</taxon>
        <taxon>Streptophyta</taxon>
        <taxon>Embryophyta</taxon>
        <taxon>Tracheophyta</taxon>
        <taxon>Spermatophyta</taxon>
        <taxon>Magnoliopsida</taxon>
        <taxon>eudicotyledons</taxon>
        <taxon>Gunneridae</taxon>
        <taxon>Pentapetalae</taxon>
        <taxon>rosids</taxon>
        <taxon>malvids</taxon>
        <taxon>Brassicales</taxon>
        <taxon>Brassicaceae</taxon>
        <taxon>Camelineae</taxon>
        <taxon>Arabidopsis</taxon>
    </lineage>
</organism>
<keyword evidence="3" id="KW-0472">Membrane</keyword>
<dbReference type="InterPro" id="IPR001245">
    <property type="entry name" value="Ser-Thr/Tyr_kinase_cat_dom"/>
</dbReference>
<dbReference type="GO" id="GO:0005524">
    <property type="term" value="F:ATP binding"/>
    <property type="evidence" value="ECO:0007669"/>
    <property type="project" value="InterPro"/>
</dbReference>
<evidence type="ECO:0000313" key="10">
    <source>
        <dbReference type="Proteomes" id="UP000434276"/>
    </source>
</evidence>
<accession>A0A178UIS3</accession>
<proteinExistence type="predicted"/>
<dbReference type="EMBL" id="CACSHJ010000096">
    <property type="protein sequence ID" value="CAA0410998.1"/>
    <property type="molecule type" value="Genomic_DNA"/>
</dbReference>
<evidence type="ECO:0000256" key="4">
    <source>
        <dbReference type="ARBA" id="ARBA00023288"/>
    </source>
</evidence>
<dbReference type="Proteomes" id="UP000078284">
    <property type="component" value="Chromosome 5"/>
</dbReference>
<dbReference type="GO" id="GO:0004674">
    <property type="term" value="F:protein serine/threonine kinase activity"/>
    <property type="evidence" value="ECO:0007669"/>
    <property type="project" value="UniProtKB-KW"/>
</dbReference>
<dbReference type="SMART" id="SM00220">
    <property type="entry name" value="S_TKc"/>
    <property type="match status" value="1"/>
</dbReference>
<reference evidence="6 10" key="3">
    <citation type="submission" date="2019-12" db="EMBL/GenBank/DDBJ databases">
        <authorList>
            <person name="Jiao W.-B."/>
            <person name="Schneeberger K."/>
        </authorList>
    </citation>
    <scope>NUCLEOTIDE SEQUENCE [LARGE SCALE GENOMIC DNA]</scope>
    <source>
        <strain evidence="10">cv. C24</strain>
    </source>
</reference>
<dbReference type="PANTHER" id="PTHR47985">
    <property type="entry name" value="OS07G0668900 PROTEIN"/>
    <property type="match status" value="1"/>
</dbReference>
<accession>A0A5S9YFW6</accession>
<reference evidence="7 11" key="4">
    <citation type="submission" date="2020-09" db="EMBL/GenBank/DDBJ databases">
        <authorList>
            <person name="Ashkenazy H."/>
        </authorList>
    </citation>
    <scope>NUCLEOTIDE SEQUENCE [LARGE SCALE GENOMIC DNA]</scope>
    <source>
        <strain evidence="11">cv. Cdm-0</strain>
    </source>
</reference>
<dbReference type="InterPro" id="IPR011009">
    <property type="entry name" value="Kinase-like_dom_sf"/>
</dbReference>
<feature type="domain" description="Protein kinase" evidence="5">
    <location>
        <begin position="88"/>
        <end position="382"/>
    </location>
</feature>
<evidence type="ECO:0000259" key="5">
    <source>
        <dbReference type="PROSITE" id="PS50011"/>
    </source>
</evidence>
<dbReference type="ExpressionAtlas" id="A0A178UIS3">
    <property type="expression patterns" value="baseline and differential"/>
</dbReference>
<dbReference type="Pfam" id="PF07714">
    <property type="entry name" value="PK_Tyr_Ser-Thr"/>
    <property type="match status" value="1"/>
</dbReference>
<reference evidence="9" key="1">
    <citation type="journal article" date="2016" name="Proc. Natl. Acad. Sci. U.S.A.">
        <title>Chromosome-level assembly of Arabidopsis thaliana Ler reveals the extent of translocation and inversion polymorphisms.</title>
        <authorList>
            <person name="Zapata L."/>
            <person name="Ding J."/>
            <person name="Willing E.M."/>
            <person name="Hartwig B."/>
            <person name="Bezdan D."/>
            <person name="Jiao W.B."/>
            <person name="Patel V."/>
            <person name="Velikkakam James G."/>
            <person name="Koornneef M."/>
            <person name="Ossowski S."/>
            <person name="Schneeberger K."/>
        </authorList>
    </citation>
    <scope>NUCLEOTIDE SEQUENCE [LARGE SCALE GENOMIC DNA]</scope>
    <source>
        <strain evidence="9">cv. Landsberg erecta</strain>
    </source>
</reference>
<dbReference type="AlphaFoldDB" id="A0A178UIS3"/>
<keyword evidence="2" id="KW-0808">Transferase</keyword>
<comment type="subcellular location">
    <subcellularLocation>
        <location evidence="1">Cell membrane</location>
        <topology evidence="1">Lipid-anchor</topology>
    </subcellularLocation>
</comment>
<evidence type="ECO:0000256" key="3">
    <source>
        <dbReference type="ARBA" id="ARBA00023136"/>
    </source>
</evidence>
<dbReference type="EMBL" id="LR881470">
    <property type="protein sequence ID" value="CAD5335399.1"/>
    <property type="molecule type" value="Genomic_DNA"/>
</dbReference>
<dbReference type="Gene3D" id="3.30.200.20">
    <property type="entry name" value="Phosphorylase Kinase, domain 1"/>
    <property type="match status" value="1"/>
</dbReference>